<gene>
    <name evidence="10" type="ORF">AAP_01294</name>
</gene>
<evidence type="ECO:0000256" key="1">
    <source>
        <dbReference type="ARBA" id="ARBA00004123"/>
    </source>
</evidence>
<proteinExistence type="predicted"/>
<dbReference type="GO" id="GO:0006351">
    <property type="term" value="P:DNA-templated transcription"/>
    <property type="evidence" value="ECO:0007669"/>
    <property type="project" value="InterPro"/>
</dbReference>
<dbReference type="PROSITE" id="PS00463">
    <property type="entry name" value="ZN2_CY6_FUNGAL_1"/>
    <property type="match status" value="1"/>
</dbReference>
<evidence type="ECO:0000256" key="3">
    <source>
        <dbReference type="ARBA" id="ARBA00023015"/>
    </source>
</evidence>
<evidence type="ECO:0000259" key="9">
    <source>
        <dbReference type="PROSITE" id="PS50048"/>
    </source>
</evidence>
<feature type="compositionally biased region" description="Basic and acidic residues" evidence="7">
    <location>
        <begin position="10"/>
        <end position="20"/>
    </location>
</feature>
<keyword evidence="11" id="KW-1185">Reference proteome</keyword>
<evidence type="ECO:0000313" key="11">
    <source>
        <dbReference type="Proteomes" id="UP000242877"/>
    </source>
</evidence>
<dbReference type="PANTHER" id="PTHR46910:SF37">
    <property type="entry name" value="ZN(II)2CYS6 TRANSCRIPTION FACTOR (EUROFUNG)"/>
    <property type="match status" value="1"/>
</dbReference>
<evidence type="ECO:0000256" key="5">
    <source>
        <dbReference type="ARBA" id="ARBA00023163"/>
    </source>
</evidence>
<evidence type="ECO:0000256" key="2">
    <source>
        <dbReference type="ARBA" id="ARBA00022723"/>
    </source>
</evidence>
<dbReference type="EMBL" id="AZGZ01000004">
    <property type="protein sequence ID" value="KZZ95618.1"/>
    <property type="molecule type" value="Genomic_DNA"/>
</dbReference>
<keyword evidence="3" id="KW-0805">Transcription regulation</keyword>
<accession>A0A168BQX0</accession>
<keyword evidence="6" id="KW-0539">Nucleus</keyword>
<comment type="subcellular location">
    <subcellularLocation>
        <location evidence="1">Nucleus</location>
    </subcellularLocation>
</comment>
<dbReference type="InterPro" id="IPR036864">
    <property type="entry name" value="Zn2-C6_fun-type_DNA-bd_sf"/>
</dbReference>
<dbReference type="AlphaFoldDB" id="A0A168BQX0"/>
<dbReference type="CDD" id="cd00067">
    <property type="entry name" value="GAL4"/>
    <property type="match status" value="1"/>
</dbReference>
<feature type="transmembrane region" description="Helical" evidence="8">
    <location>
        <begin position="582"/>
        <end position="603"/>
    </location>
</feature>
<keyword evidence="8" id="KW-1133">Transmembrane helix</keyword>
<dbReference type="GO" id="GO:0008270">
    <property type="term" value="F:zinc ion binding"/>
    <property type="evidence" value="ECO:0007669"/>
    <property type="project" value="InterPro"/>
</dbReference>
<keyword evidence="2" id="KW-0479">Metal-binding</keyword>
<dbReference type="Pfam" id="PF00172">
    <property type="entry name" value="Zn_clus"/>
    <property type="match status" value="1"/>
</dbReference>
<evidence type="ECO:0000256" key="7">
    <source>
        <dbReference type="SAM" id="MobiDB-lite"/>
    </source>
</evidence>
<dbReference type="Gene3D" id="4.10.240.10">
    <property type="entry name" value="Zn(2)-C6 fungal-type DNA-binding domain"/>
    <property type="match status" value="1"/>
</dbReference>
<dbReference type="Proteomes" id="UP000242877">
    <property type="component" value="Unassembled WGS sequence"/>
</dbReference>
<feature type="region of interest" description="Disordered" evidence="7">
    <location>
        <begin position="1"/>
        <end position="24"/>
    </location>
</feature>
<evidence type="ECO:0000256" key="4">
    <source>
        <dbReference type="ARBA" id="ARBA00023125"/>
    </source>
</evidence>
<keyword evidence="5" id="KW-0804">Transcription</keyword>
<feature type="domain" description="Zn(2)-C6 fungal-type" evidence="9">
    <location>
        <begin position="47"/>
        <end position="77"/>
    </location>
</feature>
<dbReference type="SMART" id="SM00066">
    <property type="entry name" value="GAL4"/>
    <property type="match status" value="1"/>
</dbReference>
<sequence>MSAFSANGVRTEETTPDDSRSPSVVNFNVLNSNGNIQPKRRKRVAKACDACSKRKIQCDAEFPQCNWCKHHDMLCTFDRITNRSRKKVTRVQETPTATTESSEGCETARLLDQEYIKQKCAQRASRPPPFPSIQGHAFGILHFAGCHLGQVSSSRGIPLISVDGQRWVERVTGETVDVDRLYGRYASLENGPHTYDHLPQRNLVTKMPVTQTGLPPRYVADQCLDSFAMSVRRLVFPLVDPILFRRTISLAYDDETYKTSEFECTTARAAVFIFIAFADVLLAGGVSHLNIDRGYCANEALKLLPYATLSSNLDGLQTLLGFSLFALIRGDPETASIHMSSAAGAVIRLGGHIYTKDSEDSLLISGNPSAGSSSSIAARVARHTRNLFWLTFTADFMVSLHSGMPPSFDIAFCDLTLPPKYEEMYAQQAIYGIHATLPEGTDFDPWFPGDIRLTIIQAKAHVKLYSHYAMSKSDAELLRDIRELDMEVDAWRESVPPLFRPSWVHSQHLPTSGYLNIVILRLLFYHIIALIHRASSRCQAWLNMQPRWDFDALGSSLALCVEASRSSLLYMSNVADKVSNSFFSMILIFPMTSFLVLFCNLLLDPLDVQAVSDLELLNQVPDTIRRLKLRNLSLRETSHMELVYEFVRELARLGQCAVTKARRERGLESEGRP</sequence>
<organism evidence="10 11">
    <name type="scientific">Ascosphaera apis ARSEF 7405</name>
    <dbReference type="NCBI Taxonomy" id="392613"/>
    <lineage>
        <taxon>Eukaryota</taxon>
        <taxon>Fungi</taxon>
        <taxon>Dikarya</taxon>
        <taxon>Ascomycota</taxon>
        <taxon>Pezizomycotina</taxon>
        <taxon>Eurotiomycetes</taxon>
        <taxon>Eurotiomycetidae</taxon>
        <taxon>Onygenales</taxon>
        <taxon>Ascosphaeraceae</taxon>
        <taxon>Ascosphaera</taxon>
    </lineage>
</organism>
<dbReference type="GO" id="GO:0000981">
    <property type="term" value="F:DNA-binding transcription factor activity, RNA polymerase II-specific"/>
    <property type="evidence" value="ECO:0007669"/>
    <property type="project" value="InterPro"/>
</dbReference>
<comment type="caution">
    <text evidence="10">The sequence shown here is derived from an EMBL/GenBank/DDBJ whole genome shotgun (WGS) entry which is preliminary data.</text>
</comment>
<dbReference type="PANTHER" id="PTHR46910">
    <property type="entry name" value="TRANSCRIPTION FACTOR PDR1"/>
    <property type="match status" value="1"/>
</dbReference>
<dbReference type="CDD" id="cd12148">
    <property type="entry name" value="fungal_TF_MHR"/>
    <property type="match status" value="1"/>
</dbReference>
<dbReference type="GO" id="GO:0003677">
    <property type="term" value="F:DNA binding"/>
    <property type="evidence" value="ECO:0007669"/>
    <property type="project" value="UniProtKB-KW"/>
</dbReference>
<dbReference type="InterPro" id="IPR050987">
    <property type="entry name" value="AtrR-like"/>
</dbReference>
<name>A0A168BQX0_9EURO</name>
<dbReference type="InterPro" id="IPR001138">
    <property type="entry name" value="Zn2Cys6_DnaBD"/>
</dbReference>
<dbReference type="Pfam" id="PF04082">
    <property type="entry name" value="Fungal_trans"/>
    <property type="match status" value="1"/>
</dbReference>
<protein>
    <submittedName>
        <fullName evidence="10">C6 zinc finger domain-containing protein</fullName>
    </submittedName>
</protein>
<evidence type="ECO:0000313" key="10">
    <source>
        <dbReference type="EMBL" id="KZZ95618.1"/>
    </source>
</evidence>
<dbReference type="GO" id="GO:0005634">
    <property type="term" value="C:nucleus"/>
    <property type="evidence" value="ECO:0007669"/>
    <property type="project" value="UniProtKB-SubCell"/>
</dbReference>
<dbReference type="InterPro" id="IPR007219">
    <property type="entry name" value="XnlR_reg_dom"/>
</dbReference>
<reference evidence="10 11" key="1">
    <citation type="journal article" date="2016" name="Genome Biol. Evol.">
        <title>Divergent and convergent evolution of fungal pathogenicity.</title>
        <authorList>
            <person name="Shang Y."/>
            <person name="Xiao G."/>
            <person name="Zheng P."/>
            <person name="Cen K."/>
            <person name="Zhan S."/>
            <person name="Wang C."/>
        </authorList>
    </citation>
    <scope>NUCLEOTIDE SEQUENCE [LARGE SCALE GENOMIC DNA]</scope>
    <source>
        <strain evidence="10 11">ARSEF 7405</strain>
    </source>
</reference>
<dbReference type="PROSITE" id="PS50048">
    <property type="entry name" value="ZN2_CY6_FUNGAL_2"/>
    <property type="match status" value="1"/>
</dbReference>
<dbReference type="SMART" id="SM00906">
    <property type="entry name" value="Fungal_trans"/>
    <property type="match status" value="1"/>
</dbReference>
<keyword evidence="8" id="KW-0472">Membrane</keyword>
<dbReference type="OrthoDB" id="4116913at2759"/>
<keyword evidence="8" id="KW-0812">Transmembrane</keyword>
<evidence type="ECO:0000256" key="8">
    <source>
        <dbReference type="SAM" id="Phobius"/>
    </source>
</evidence>
<dbReference type="VEuPathDB" id="FungiDB:AAP_01294"/>
<evidence type="ECO:0000256" key="6">
    <source>
        <dbReference type="ARBA" id="ARBA00023242"/>
    </source>
</evidence>
<keyword evidence="4" id="KW-0238">DNA-binding</keyword>
<dbReference type="SUPFAM" id="SSF57701">
    <property type="entry name" value="Zn2/Cys6 DNA-binding domain"/>
    <property type="match status" value="1"/>
</dbReference>